<dbReference type="EMBL" id="KI630640">
    <property type="protein sequence ID" value="EYU35023.1"/>
    <property type="molecule type" value="Genomic_DNA"/>
</dbReference>
<evidence type="ECO:0000313" key="3">
    <source>
        <dbReference type="Proteomes" id="UP000030748"/>
    </source>
</evidence>
<proteinExistence type="predicted"/>
<sequence>MTEDKAQHDNNASRSDKKQHMSQRFPSDEEPLHNHDKITRSKTLQFPTVELKTKKFESVLMHSGKVHNDAPKIEVIELLSDDESAISHNDDVADETCGEQRGFPSAATKPPRVRRRHEGGAVPESERLRLPETVQEQGSAIVTTLSSAVAPAKATAFAREDSRTSSAL</sequence>
<name>A0A022R5V7_ERYGU</name>
<evidence type="ECO:0000313" key="2">
    <source>
        <dbReference type="EMBL" id="EYU35023.1"/>
    </source>
</evidence>
<evidence type="ECO:0000256" key="1">
    <source>
        <dbReference type="SAM" id="MobiDB-lite"/>
    </source>
</evidence>
<reference evidence="2 3" key="1">
    <citation type="journal article" date="2013" name="Proc. Natl. Acad. Sci. U.S.A.">
        <title>Fine-scale variation in meiotic recombination in Mimulus inferred from population shotgun sequencing.</title>
        <authorList>
            <person name="Hellsten U."/>
            <person name="Wright K.M."/>
            <person name="Jenkins J."/>
            <person name="Shu S."/>
            <person name="Yuan Y."/>
            <person name="Wessler S.R."/>
            <person name="Schmutz J."/>
            <person name="Willis J.H."/>
            <person name="Rokhsar D.S."/>
        </authorList>
    </citation>
    <scope>NUCLEOTIDE SEQUENCE [LARGE SCALE GENOMIC DNA]</scope>
    <source>
        <strain evidence="3">cv. DUN x IM62</strain>
    </source>
</reference>
<organism evidence="2 3">
    <name type="scientific">Erythranthe guttata</name>
    <name type="common">Yellow monkey flower</name>
    <name type="synonym">Mimulus guttatus</name>
    <dbReference type="NCBI Taxonomy" id="4155"/>
    <lineage>
        <taxon>Eukaryota</taxon>
        <taxon>Viridiplantae</taxon>
        <taxon>Streptophyta</taxon>
        <taxon>Embryophyta</taxon>
        <taxon>Tracheophyta</taxon>
        <taxon>Spermatophyta</taxon>
        <taxon>Magnoliopsida</taxon>
        <taxon>eudicotyledons</taxon>
        <taxon>Gunneridae</taxon>
        <taxon>Pentapetalae</taxon>
        <taxon>asterids</taxon>
        <taxon>lamiids</taxon>
        <taxon>Lamiales</taxon>
        <taxon>Phrymaceae</taxon>
        <taxon>Erythranthe</taxon>
    </lineage>
</organism>
<feature type="region of interest" description="Disordered" evidence="1">
    <location>
        <begin position="1"/>
        <end position="43"/>
    </location>
</feature>
<feature type="compositionally biased region" description="Basic and acidic residues" evidence="1">
    <location>
        <begin position="26"/>
        <end position="39"/>
    </location>
</feature>
<accession>A0A022R5V7</accession>
<feature type="region of interest" description="Disordered" evidence="1">
    <location>
        <begin position="94"/>
        <end position="127"/>
    </location>
</feature>
<dbReference type="Proteomes" id="UP000030748">
    <property type="component" value="Unassembled WGS sequence"/>
</dbReference>
<keyword evidence="3" id="KW-1185">Reference proteome</keyword>
<gene>
    <name evidence="2" type="ORF">MIMGU_mgv11b012604mg</name>
</gene>
<protein>
    <submittedName>
        <fullName evidence="2">Uncharacterized protein</fullName>
    </submittedName>
</protein>
<dbReference type="AlphaFoldDB" id="A0A022R5V7"/>